<accession>A0A543CLX6</accession>
<evidence type="ECO:0000313" key="10">
    <source>
        <dbReference type="Proteomes" id="UP000316096"/>
    </source>
</evidence>
<evidence type="ECO:0000256" key="1">
    <source>
        <dbReference type="ARBA" id="ARBA00002521"/>
    </source>
</evidence>
<feature type="binding site" evidence="6">
    <location>
        <position position="102"/>
    </location>
    <ligand>
        <name>a divalent metal cation</name>
        <dbReference type="ChEBI" id="CHEBI:60240"/>
        <label>1</label>
    </ligand>
</feature>
<keyword evidence="5 6" id="KW-0378">Hydrolase</keyword>
<dbReference type="RefSeq" id="WP_141956751.1">
    <property type="nucleotide sequence ID" value="NZ_VFOZ01000001.1"/>
</dbReference>
<feature type="binding site" evidence="6">
    <location>
        <position position="210"/>
    </location>
    <ligand>
        <name>a divalent metal cation</name>
        <dbReference type="ChEBI" id="CHEBI:60240"/>
        <label>2</label>
        <note>catalytic</note>
    </ligand>
</feature>
<evidence type="ECO:0000256" key="3">
    <source>
        <dbReference type="ARBA" id="ARBA00022670"/>
    </source>
</evidence>
<dbReference type="OrthoDB" id="9802055at2"/>
<dbReference type="PROSITE" id="PS00680">
    <property type="entry name" value="MAP_1"/>
    <property type="match status" value="1"/>
</dbReference>
<comment type="similarity">
    <text evidence="6">Belongs to the peptidase M24A family. Methionine aminopeptidase type 1 subfamily.</text>
</comment>
<dbReference type="Pfam" id="PF00557">
    <property type="entry name" value="Peptidase_M24"/>
    <property type="match status" value="1"/>
</dbReference>
<comment type="cofactor">
    <cofactor evidence="6">
        <name>Co(2+)</name>
        <dbReference type="ChEBI" id="CHEBI:48828"/>
    </cofactor>
    <cofactor evidence="6">
        <name>Zn(2+)</name>
        <dbReference type="ChEBI" id="CHEBI:29105"/>
    </cofactor>
    <cofactor evidence="6">
        <name>Mn(2+)</name>
        <dbReference type="ChEBI" id="CHEBI:29035"/>
    </cofactor>
    <cofactor evidence="6">
        <name>Fe(2+)</name>
        <dbReference type="ChEBI" id="CHEBI:29033"/>
    </cofactor>
    <text evidence="6">Binds 2 divalent metal cations per subunit. Has a high-affinity and a low affinity metal-binding site. The true nature of the physiological cofactor is under debate. The enzyme is active with cobalt, zinc, manganese or divalent iron ions. Most likely, methionine aminopeptidases function as mononuclear Fe(2+)-metalloproteases under physiological conditions, and the catalytically relevant metal-binding site has been assigned to the histidine-containing high-affinity site.</text>
</comment>
<gene>
    <name evidence="6" type="primary">map</name>
    <name evidence="9" type="ORF">FB559_3725</name>
</gene>
<keyword evidence="3 6" id="KW-0645">Protease</keyword>
<dbReference type="Gene3D" id="3.90.230.10">
    <property type="entry name" value="Creatinase/methionine aminopeptidase superfamily"/>
    <property type="match status" value="1"/>
</dbReference>
<keyword evidence="2 6" id="KW-0031">Aminopeptidase</keyword>
<keyword evidence="10" id="KW-1185">Reference proteome</keyword>
<comment type="caution">
    <text evidence="9">The sequence shown here is derived from an EMBL/GenBank/DDBJ whole genome shotgun (WGS) entry which is preliminary data.</text>
</comment>
<feature type="binding site" evidence="6">
    <location>
        <position position="113"/>
    </location>
    <ligand>
        <name>a divalent metal cation</name>
        <dbReference type="ChEBI" id="CHEBI:60240"/>
        <label>1</label>
    </ligand>
</feature>
<evidence type="ECO:0000256" key="4">
    <source>
        <dbReference type="ARBA" id="ARBA00022723"/>
    </source>
</evidence>
<feature type="binding site" evidence="6">
    <location>
        <position position="84"/>
    </location>
    <ligand>
        <name>substrate</name>
    </ligand>
</feature>
<feature type="binding site" evidence="6">
    <location>
        <position position="241"/>
    </location>
    <ligand>
        <name>a divalent metal cation</name>
        <dbReference type="ChEBI" id="CHEBI:60240"/>
        <label>2</label>
        <note>catalytic</note>
    </ligand>
</feature>
<dbReference type="AlphaFoldDB" id="A0A543CLX6"/>
<sequence>MWKKRKPAIQIKSRDELAVMREAGLVVGRTLQRLTEAVRPGITTADLDAIAEESIRSQGATPSFKGYHGFPASICTSINEEIVHGIPSPGKVLHEGDIISIDCGAIFDGWHGDSAVTVPVGEITPELRRLIEVCEESMWRGIGAGVAEGRLSDIGNAVETYVRAEGDYGIVEEYVGHGIGTEMHMDPPVPNYGEAGYGPSLVPGMCFAVEPMINLGTAATLLLDDEWTVITDDRRSSAHFEHTFAVTEDGPWVLTALDGGAAHGYRSRDERIKDGAQS</sequence>
<evidence type="ECO:0000256" key="7">
    <source>
        <dbReference type="RuleBase" id="RU003653"/>
    </source>
</evidence>
<dbReference type="GO" id="GO:0005829">
    <property type="term" value="C:cytosol"/>
    <property type="evidence" value="ECO:0007669"/>
    <property type="project" value="TreeGrafter"/>
</dbReference>
<dbReference type="PRINTS" id="PR00599">
    <property type="entry name" value="MAPEPTIDASE"/>
</dbReference>
<proteinExistence type="inferred from homology"/>
<name>A0A543CLX6_9ACTN</name>
<feature type="binding site" evidence="6">
    <location>
        <position position="184"/>
    </location>
    <ligand>
        <name>substrate</name>
    </ligand>
</feature>
<reference evidence="9 10" key="1">
    <citation type="submission" date="2019-06" db="EMBL/GenBank/DDBJ databases">
        <title>Sequencing the genomes of 1000 actinobacteria strains.</title>
        <authorList>
            <person name="Klenk H.-P."/>
        </authorList>
    </citation>
    <scope>NUCLEOTIDE SEQUENCE [LARGE SCALE GENOMIC DNA]</scope>
    <source>
        <strain evidence="9 10">DSM 102200</strain>
    </source>
</reference>
<feature type="binding site" evidence="6">
    <location>
        <position position="241"/>
    </location>
    <ligand>
        <name>a divalent metal cation</name>
        <dbReference type="ChEBI" id="CHEBI:60240"/>
        <label>1</label>
    </ligand>
</feature>
<dbReference type="NCBIfam" id="TIGR00500">
    <property type="entry name" value="met_pdase_I"/>
    <property type="match status" value="1"/>
</dbReference>
<dbReference type="GO" id="GO:0004239">
    <property type="term" value="F:initiator methionyl aminopeptidase activity"/>
    <property type="evidence" value="ECO:0007669"/>
    <property type="project" value="UniProtKB-UniRule"/>
</dbReference>
<dbReference type="GO" id="GO:0006508">
    <property type="term" value="P:proteolysis"/>
    <property type="evidence" value="ECO:0007669"/>
    <property type="project" value="UniProtKB-KW"/>
</dbReference>
<comment type="function">
    <text evidence="1 6">Removes the N-terminal methionine from nascent proteins. The N-terminal methionine is often cleaved when the second residue in the primary sequence is small and uncharged (Met-Ala-, Cys, Gly, Pro, Ser, Thr, or Val). Requires deformylation of the N(alpha)-formylated initiator methionine before it can be hydrolyzed.</text>
</comment>
<feature type="binding site" evidence="6">
    <location>
        <position position="113"/>
    </location>
    <ligand>
        <name>a divalent metal cation</name>
        <dbReference type="ChEBI" id="CHEBI:60240"/>
        <label>2</label>
        <note>catalytic</note>
    </ligand>
</feature>
<dbReference type="PANTHER" id="PTHR43330:SF27">
    <property type="entry name" value="METHIONINE AMINOPEPTIDASE"/>
    <property type="match status" value="1"/>
</dbReference>
<evidence type="ECO:0000313" key="9">
    <source>
        <dbReference type="EMBL" id="TQL98108.1"/>
    </source>
</evidence>
<dbReference type="Proteomes" id="UP000316096">
    <property type="component" value="Unassembled WGS sequence"/>
</dbReference>
<dbReference type="InterPro" id="IPR036005">
    <property type="entry name" value="Creatinase/aminopeptidase-like"/>
</dbReference>
<feature type="binding site" evidence="6">
    <location>
        <position position="177"/>
    </location>
    <ligand>
        <name>a divalent metal cation</name>
        <dbReference type="ChEBI" id="CHEBI:60240"/>
        <label>2</label>
        <note>catalytic</note>
    </ligand>
</feature>
<comment type="subunit">
    <text evidence="6">Monomer.</text>
</comment>
<evidence type="ECO:0000256" key="2">
    <source>
        <dbReference type="ARBA" id="ARBA00022438"/>
    </source>
</evidence>
<evidence type="ECO:0000256" key="5">
    <source>
        <dbReference type="ARBA" id="ARBA00022801"/>
    </source>
</evidence>
<evidence type="ECO:0000259" key="8">
    <source>
        <dbReference type="Pfam" id="PF00557"/>
    </source>
</evidence>
<dbReference type="InterPro" id="IPR002467">
    <property type="entry name" value="Pept_M24A_MAP1"/>
</dbReference>
<dbReference type="InterPro" id="IPR001714">
    <property type="entry name" value="Pept_M24_MAP"/>
</dbReference>
<dbReference type="EC" id="3.4.11.18" evidence="6 7"/>
<dbReference type="GO" id="GO:0046872">
    <property type="term" value="F:metal ion binding"/>
    <property type="evidence" value="ECO:0007669"/>
    <property type="project" value="UniProtKB-UniRule"/>
</dbReference>
<protein>
    <recommendedName>
        <fullName evidence="6 7">Methionine aminopeptidase</fullName>
        <shortName evidence="6">MAP</shortName>
        <shortName evidence="6">MetAP</shortName>
        <ecNumber evidence="6 7">3.4.11.18</ecNumber>
    </recommendedName>
    <alternativeName>
        <fullName evidence="6">Peptidase M</fullName>
    </alternativeName>
</protein>
<dbReference type="HAMAP" id="MF_01974">
    <property type="entry name" value="MetAP_1"/>
    <property type="match status" value="1"/>
</dbReference>
<feature type="domain" description="Peptidase M24" evidence="8">
    <location>
        <begin position="19"/>
        <end position="248"/>
    </location>
</feature>
<dbReference type="InterPro" id="IPR000994">
    <property type="entry name" value="Pept_M24"/>
</dbReference>
<evidence type="ECO:0000256" key="6">
    <source>
        <dbReference type="HAMAP-Rule" id="MF_01974"/>
    </source>
</evidence>
<comment type="catalytic activity">
    <reaction evidence="6 7">
        <text>Release of N-terminal amino acids, preferentially methionine, from peptides and arylamides.</text>
        <dbReference type="EC" id="3.4.11.18"/>
    </reaction>
</comment>
<dbReference type="SUPFAM" id="SSF55920">
    <property type="entry name" value="Creatinase/aminopeptidase"/>
    <property type="match status" value="1"/>
</dbReference>
<dbReference type="GO" id="GO:0070006">
    <property type="term" value="F:metalloaminopeptidase activity"/>
    <property type="evidence" value="ECO:0007669"/>
    <property type="project" value="UniProtKB-UniRule"/>
</dbReference>
<dbReference type="CDD" id="cd01086">
    <property type="entry name" value="MetAP1"/>
    <property type="match status" value="1"/>
</dbReference>
<keyword evidence="4 6" id="KW-0479">Metal-binding</keyword>
<organism evidence="9 10">
    <name type="scientific">Actinoallomurus bryophytorum</name>
    <dbReference type="NCBI Taxonomy" id="1490222"/>
    <lineage>
        <taxon>Bacteria</taxon>
        <taxon>Bacillati</taxon>
        <taxon>Actinomycetota</taxon>
        <taxon>Actinomycetes</taxon>
        <taxon>Streptosporangiales</taxon>
        <taxon>Thermomonosporaceae</taxon>
        <taxon>Actinoallomurus</taxon>
    </lineage>
</organism>
<dbReference type="EMBL" id="VFOZ01000001">
    <property type="protein sequence ID" value="TQL98108.1"/>
    <property type="molecule type" value="Genomic_DNA"/>
</dbReference>
<dbReference type="PANTHER" id="PTHR43330">
    <property type="entry name" value="METHIONINE AMINOPEPTIDASE"/>
    <property type="match status" value="1"/>
</dbReference>